<dbReference type="Pfam" id="PF14278">
    <property type="entry name" value="TetR_C_8"/>
    <property type="match status" value="1"/>
</dbReference>
<dbReference type="Proteomes" id="UP000763447">
    <property type="component" value="Unassembled WGS sequence"/>
</dbReference>
<feature type="DNA-binding region" description="H-T-H motif" evidence="2">
    <location>
        <begin position="32"/>
        <end position="51"/>
    </location>
</feature>
<name>A0ABX1KV33_9LACO</name>
<feature type="domain" description="HTH tetR-type" evidence="3">
    <location>
        <begin position="9"/>
        <end position="69"/>
    </location>
</feature>
<dbReference type="Gene3D" id="1.10.357.10">
    <property type="entry name" value="Tetracycline Repressor, domain 2"/>
    <property type="match status" value="1"/>
</dbReference>
<dbReference type="Pfam" id="PF00440">
    <property type="entry name" value="TetR_N"/>
    <property type="match status" value="1"/>
</dbReference>
<evidence type="ECO:0000256" key="1">
    <source>
        <dbReference type="ARBA" id="ARBA00023125"/>
    </source>
</evidence>
<proteinExistence type="predicted"/>
<dbReference type="EMBL" id="JAAXLJ010000003">
    <property type="protein sequence ID" value="NLR17801.1"/>
    <property type="molecule type" value="Genomic_DNA"/>
</dbReference>
<organism evidence="4 5">
    <name type="scientific">Secundilactobacillus angelensis</name>
    <dbReference type="NCBI Taxonomy" id="2722706"/>
    <lineage>
        <taxon>Bacteria</taxon>
        <taxon>Bacillati</taxon>
        <taxon>Bacillota</taxon>
        <taxon>Bacilli</taxon>
        <taxon>Lactobacillales</taxon>
        <taxon>Lactobacillaceae</taxon>
        <taxon>Secundilactobacillus</taxon>
    </lineage>
</organism>
<evidence type="ECO:0000313" key="5">
    <source>
        <dbReference type="Proteomes" id="UP000763447"/>
    </source>
</evidence>
<dbReference type="InterPro" id="IPR001647">
    <property type="entry name" value="HTH_TetR"/>
</dbReference>
<dbReference type="PANTHER" id="PTHR43479:SF11">
    <property type="entry name" value="ACREF_ENVCD OPERON REPRESSOR-RELATED"/>
    <property type="match status" value="1"/>
</dbReference>
<sequence length="202" mass="22829">MTTHKQRNAQTESAIVDALVKIGHDKPLSQITVTDLIKTTGISRGTFYLHYLDKEDLIEQLKNQFMSKFKKTLANEMGNTMNLQELANGDPYPVLIDVLSPVAKNRSLLAFLFGANGDAPFYRTIVNELQIAILHKLRTIKGTVTFCREVPQTYAINLVTNTIVSTIMVWLTDNDKLTSNELAHVIMRELYLSPYQILEIDS</sequence>
<evidence type="ECO:0000313" key="4">
    <source>
        <dbReference type="EMBL" id="NLR17801.1"/>
    </source>
</evidence>
<dbReference type="RefSeq" id="WP_168924418.1">
    <property type="nucleotide sequence ID" value="NZ_JAAXLJ010000003.1"/>
</dbReference>
<keyword evidence="5" id="KW-1185">Reference proteome</keyword>
<dbReference type="InterPro" id="IPR039532">
    <property type="entry name" value="TetR_C_Firmicutes"/>
</dbReference>
<evidence type="ECO:0000259" key="3">
    <source>
        <dbReference type="PROSITE" id="PS50977"/>
    </source>
</evidence>
<gene>
    <name evidence="4" type="ORF">HC026_02575</name>
</gene>
<dbReference type="PANTHER" id="PTHR43479">
    <property type="entry name" value="ACREF/ENVCD OPERON REPRESSOR-RELATED"/>
    <property type="match status" value="1"/>
</dbReference>
<comment type="caution">
    <text evidence="4">The sequence shown here is derived from an EMBL/GenBank/DDBJ whole genome shotgun (WGS) entry which is preliminary data.</text>
</comment>
<evidence type="ECO:0000256" key="2">
    <source>
        <dbReference type="PROSITE-ProRule" id="PRU00335"/>
    </source>
</evidence>
<dbReference type="InterPro" id="IPR009057">
    <property type="entry name" value="Homeodomain-like_sf"/>
</dbReference>
<reference evidence="4 5" key="1">
    <citation type="submission" date="2020-04" db="EMBL/GenBank/DDBJ databases">
        <title>A novel species of genus Lactobacillus that was isolated from fermented food Zha-chili.</title>
        <authorList>
            <person name="Zhang Z."/>
        </authorList>
    </citation>
    <scope>NUCLEOTIDE SEQUENCE [LARGE SCALE GENOMIC DNA]</scope>
    <source>
        <strain evidence="5">HBUAS51383</strain>
    </source>
</reference>
<dbReference type="SUPFAM" id="SSF46689">
    <property type="entry name" value="Homeodomain-like"/>
    <property type="match status" value="1"/>
</dbReference>
<protein>
    <submittedName>
        <fullName evidence="4">TetR/AcrR family transcriptional regulator</fullName>
    </submittedName>
</protein>
<keyword evidence="1 2" id="KW-0238">DNA-binding</keyword>
<dbReference type="InterPro" id="IPR050624">
    <property type="entry name" value="HTH-type_Tx_Regulator"/>
</dbReference>
<accession>A0ABX1KV33</accession>
<dbReference type="PROSITE" id="PS50977">
    <property type="entry name" value="HTH_TETR_2"/>
    <property type="match status" value="1"/>
</dbReference>